<accession>A0A4Y9XRK8</accession>
<dbReference type="GO" id="GO:0006281">
    <property type="term" value="P:DNA repair"/>
    <property type="evidence" value="ECO:0007669"/>
    <property type="project" value="UniProtKB-KW"/>
</dbReference>
<dbReference type="EMBL" id="SEKV01000931">
    <property type="protein sequence ID" value="TFY52705.1"/>
    <property type="molecule type" value="Genomic_DNA"/>
</dbReference>
<evidence type="ECO:0000313" key="4">
    <source>
        <dbReference type="Proteomes" id="UP000298390"/>
    </source>
</evidence>
<dbReference type="Pfam" id="PF05970">
    <property type="entry name" value="PIF1"/>
    <property type="match status" value="1"/>
</dbReference>
<dbReference type="SUPFAM" id="SSF52540">
    <property type="entry name" value="P-loop containing nucleoside triphosphate hydrolases"/>
    <property type="match status" value="2"/>
</dbReference>
<dbReference type="Gene3D" id="3.40.50.300">
    <property type="entry name" value="P-loop containing nucleotide triphosphate hydrolases"/>
    <property type="match status" value="1"/>
</dbReference>
<keyword evidence="1" id="KW-0234">DNA repair</keyword>
<gene>
    <name evidence="3" type="ORF">EVJ58_g9862</name>
</gene>
<keyword evidence="1" id="KW-0347">Helicase</keyword>
<dbReference type="InterPro" id="IPR027417">
    <property type="entry name" value="P-loop_NTPase"/>
</dbReference>
<dbReference type="GO" id="GO:0000723">
    <property type="term" value="P:telomere maintenance"/>
    <property type="evidence" value="ECO:0007669"/>
    <property type="project" value="InterPro"/>
</dbReference>
<dbReference type="PANTHER" id="PTHR47642:SF6">
    <property type="entry name" value="ATP-DEPENDENT DNA HELICASE"/>
    <property type="match status" value="1"/>
</dbReference>
<dbReference type="GO" id="GO:0006310">
    <property type="term" value="P:DNA recombination"/>
    <property type="evidence" value="ECO:0007669"/>
    <property type="project" value="UniProtKB-KW"/>
</dbReference>
<comment type="similarity">
    <text evidence="1">Belongs to the helicase family.</text>
</comment>
<dbReference type="GO" id="GO:0043139">
    <property type="term" value="F:5'-3' DNA helicase activity"/>
    <property type="evidence" value="ECO:0007669"/>
    <property type="project" value="UniProtKB-EC"/>
</dbReference>
<reference evidence="3 4" key="1">
    <citation type="submission" date="2019-01" db="EMBL/GenBank/DDBJ databases">
        <title>Genome sequencing of the rare red list fungi Fomitopsis rosea.</title>
        <authorList>
            <person name="Buettner E."/>
            <person name="Kellner H."/>
        </authorList>
    </citation>
    <scope>NUCLEOTIDE SEQUENCE [LARGE SCALE GENOMIC DNA]</scope>
    <source>
        <strain evidence="3 4">DSM 105464</strain>
    </source>
</reference>
<comment type="catalytic activity">
    <reaction evidence="1">
        <text>ATP + H2O = ADP + phosphate + H(+)</text>
        <dbReference type="Rhea" id="RHEA:13065"/>
        <dbReference type="ChEBI" id="CHEBI:15377"/>
        <dbReference type="ChEBI" id="CHEBI:15378"/>
        <dbReference type="ChEBI" id="CHEBI:30616"/>
        <dbReference type="ChEBI" id="CHEBI:43474"/>
        <dbReference type="ChEBI" id="CHEBI:456216"/>
        <dbReference type="EC" id="5.6.2.3"/>
    </reaction>
</comment>
<dbReference type="InterPro" id="IPR051055">
    <property type="entry name" value="PIF1_helicase"/>
</dbReference>
<evidence type="ECO:0000256" key="1">
    <source>
        <dbReference type="RuleBase" id="RU363044"/>
    </source>
</evidence>
<dbReference type="CDD" id="cd18809">
    <property type="entry name" value="SF1_C_RecD"/>
    <property type="match status" value="1"/>
</dbReference>
<comment type="caution">
    <text evidence="3">The sequence shown here is derived from an EMBL/GenBank/DDBJ whole genome shotgun (WGS) entry which is preliminary data.</text>
</comment>
<feature type="domain" description="DNA helicase Pif1-like DEAD-box helicase" evidence="2">
    <location>
        <begin position="163"/>
        <end position="293"/>
    </location>
</feature>
<dbReference type="GO" id="GO:0016887">
    <property type="term" value="F:ATP hydrolysis activity"/>
    <property type="evidence" value="ECO:0007669"/>
    <property type="project" value="RHEA"/>
</dbReference>
<keyword evidence="1" id="KW-0067">ATP-binding</keyword>
<keyword evidence="1" id="KW-0547">Nucleotide-binding</keyword>
<evidence type="ECO:0000313" key="3">
    <source>
        <dbReference type="EMBL" id="TFY52705.1"/>
    </source>
</evidence>
<evidence type="ECO:0000259" key="2">
    <source>
        <dbReference type="Pfam" id="PF05970"/>
    </source>
</evidence>
<dbReference type="AlphaFoldDB" id="A0A4Y9XRK8"/>
<dbReference type="Proteomes" id="UP000298390">
    <property type="component" value="Unassembled WGS sequence"/>
</dbReference>
<dbReference type="STRING" id="34475.A0A4Y9XRK8"/>
<dbReference type="InterPro" id="IPR010285">
    <property type="entry name" value="DNA_helicase_pif1-like_DEAD"/>
</dbReference>
<keyword evidence="1" id="KW-0378">Hydrolase</keyword>
<sequence>MIQAARQESVRSSDHNHGAEAVEIAERVGLFTDMMSVWQPSATSGSETHVVLLEQWRQKMQQLTNRAIDEAEDGPSREGGDVVPLVEDVNDEHGAGEESTNIVGDVLQASRDSDIDTVLAAVDASALKEDQRRSYDIVKWHLEKTIAHIENRGERPPQLLKQLQGEGGTGKSKVIQTITELFAARGVRHLLLKSAYTGIAASLIDGKTTHSIAGMNMNGRRMSEETRKRLTEMWASVSYLVIDEVSMLARAFLAKLSRNISMVKTGGDDGEPFGGVNVIICGDFHQFPPVATKRIAPLYYQNDPSNPAETIDDQMGRSIYEAFSTTVILKEQVRVQDPTWHMFLQHLRAGEIDGHDIDMLRTLVLTNPQCIRTDFDSPPWRDAVLVTPRHAVRMQWNDAATRQHCARAGVQLFCCEADDTIKGHPLSLVERLMVVQKKATRQKTRQEHGGLPHNVSLAIGMKVMVTLNVDTDLDVANGTRGEIVDIVLDPREPPIPNERIVQLKFLPLYVLVKLQRTRASGLTNLPPNVLPIEPLSRSFQIQVPVREGRSQHFVSRTVMRRQFPITAAYAFTDYRSQGQTIPCVVVDIASPPSGSDLTLFNIYVALSRSAGRQTIRLLRDFDERLLFRPQDTQLEAEDKRLCEMDDTTRRWWEQMRS</sequence>
<protein>
    <recommendedName>
        <fullName evidence="1">ATP-dependent DNA helicase</fullName>
        <ecNumber evidence="1">5.6.2.3</ecNumber>
    </recommendedName>
</protein>
<comment type="cofactor">
    <cofactor evidence="1">
        <name>Mg(2+)</name>
        <dbReference type="ChEBI" id="CHEBI:18420"/>
    </cofactor>
</comment>
<name>A0A4Y9XRK8_9APHY</name>
<organism evidence="3 4">
    <name type="scientific">Rhodofomes roseus</name>
    <dbReference type="NCBI Taxonomy" id="34475"/>
    <lineage>
        <taxon>Eukaryota</taxon>
        <taxon>Fungi</taxon>
        <taxon>Dikarya</taxon>
        <taxon>Basidiomycota</taxon>
        <taxon>Agaricomycotina</taxon>
        <taxon>Agaricomycetes</taxon>
        <taxon>Polyporales</taxon>
        <taxon>Rhodofomes</taxon>
    </lineage>
</organism>
<proteinExistence type="inferred from homology"/>
<keyword evidence="1" id="KW-0227">DNA damage</keyword>
<dbReference type="GO" id="GO:0005524">
    <property type="term" value="F:ATP binding"/>
    <property type="evidence" value="ECO:0007669"/>
    <property type="project" value="UniProtKB-KW"/>
</dbReference>
<keyword evidence="1" id="KW-0233">DNA recombination</keyword>
<dbReference type="PANTHER" id="PTHR47642">
    <property type="entry name" value="ATP-DEPENDENT DNA HELICASE"/>
    <property type="match status" value="1"/>
</dbReference>
<dbReference type="EC" id="5.6.2.3" evidence="1"/>